<evidence type="ECO:0000313" key="2">
    <source>
        <dbReference type="Proteomes" id="UP000244934"/>
    </source>
</evidence>
<protein>
    <submittedName>
        <fullName evidence="1">Uncharacterized protein</fullName>
    </submittedName>
</protein>
<proteinExistence type="predicted"/>
<name>A0A2R8CLW0_9GAMM</name>
<organism evidence="1 2">
    <name type="scientific">Kushneria phyllosphaerae</name>
    <dbReference type="NCBI Taxonomy" id="2100822"/>
    <lineage>
        <taxon>Bacteria</taxon>
        <taxon>Pseudomonadati</taxon>
        <taxon>Pseudomonadota</taxon>
        <taxon>Gammaproteobacteria</taxon>
        <taxon>Oceanospirillales</taxon>
        <taxon>Halomonadaceae</taxon>
        <taxon>Kushneria</taxon>
    </lineage>
</organism>
<dbReference type="AlphaFoldDB" id="A0A2R8CLW0"/>
<keyword evidence="2" id="KW-1185">Reference proteome</keyword>
<reference evidence="2" key="1">
    <citation type="submission" date="2018-03" db="EMBL/GenBank/DDBJ databases">
        <authorList>
            <person name="Navarro De La Torre S."/>
        </authorList>
    </citation>
    <scope>NUCLEOTIDE SEQUENCE [LARGE SCALE GENOMIC DNA]</scope>
    <source>
        <strain evidence="2">EAod3</strain>
    </source>
</reference>
<evidence type="ECO:0000313" key="1">
    <source>
        <dbReference type="EMBL" id="SPJ33764.1"/>
    </source>
</evidence>
<sequence length="29" mass="3132">MTDRLSRTPIDAALTDAALTDAVRMMSHA</sequence>
<dbReference type="EMBL" id="ONZI01000002">
    <property type="protein sequence ID" value="SPJ33764.1"/>
    <property type="molecule type" value="Genomic_DNA"/>
</dbReference>
<dbReference type="Proteomes" id="UP000244934">
    <property type="component" value="Unassembled WGS sequence"/>
</dbReference>
<accession>A0A2R8CLW0</accession>
<gene>
    <name evidence="1" type="ORF">KSP9073_01785</name>
</gene>